<reference evidence="1 2" key="1">
    <citation type="submission" date="2018-08" db="EMBL/GenBank/DDBJ databases">
        <title>Genome and evolution of the arbuscular mycorrhizal fungus Diversispora epigaea (formerly Glomus versiforme) and its bacterial endosymbionts.</title>
        <authorList>
            <person name="Sun X."/>
            <person name="Fei Z."/>
            <person name="Harrison M."/>
        </authorList>
    </citation>
    <scope>NUCLEOTIDE SEQUENCE [LARGE SCALE GENOMIC DNA]</scope>
    <source>
        <strain evidence="1 2">IT104</strain>
    </source>
</reference>
<accession>A0A397IWY6</accession>
<evidence type="ECO:0000313" key="2">
    <source>
        <dbReference type="Proteomes" id="UP000266861"/>
    </source>
</evidence>
<keyword evidence="2" id="KW-1185">Reference proteome</keyword>
<evidence type="ECO:0000313" key="1">
    <source>
        <dbReference type="EMBL" id="RHZ78898.1"/>
    </source>
</evidence>
<protein>
    <submittedName>
        <fullName evidence="1">Uncharacterized protein</fullName>
    </submittedName>
</protein>
<dbReference type="Proteomes" id="UP000266861">
    <property type="component" value="Unassembled WGS sequence"/>
</dbReference>
<comment type="caution">
    <text evidence="1">The sequence shown here is derived from an EMBL/GenBank/DDBJ whole genome shotgun (WGS) entry which is preliminary data.</text>
</comment>
<gene>
    <name evidence="1" type="ORF">Glove_155g42</name>
</gene>
<proteinExistence type="predicted"/>
<organism evidence="1 2">
    <name type="scientific">Diversispora epigaea</name>
    <dbReference type="NCBI Taxonomy" id="1348612"/>
    <lineage>
        <taxon>Eukaryota</taxon>
        <taxon>Fungi</taxon>
        <taxon>Fungi incertae sedis</taxon>
        <taxon>Mucoromycota</taxon>
        <taxon>Glomeromycotina</taxon>
        <taxon>Glomeromycetes</taxon>
        <taxon>Diversisporales</taxon>
        <taxon>Diversisporaceae</taxon>
        <taxon>Diversispora</taxon>
    </lineage>
</organism>
<dbReference type="OrthoDB" id="4664297at2759"/>
<name>A0A397IWY6_9GLOM</name>
<dbReference type="AlphaFoldDB" id="A0A397IWY6"/>
<sequence>MVKPFDFEIVTISPMDILLINEAGGLETTTVAKVGIACFGLIDKYKAIGDDNLPKFVSNGFEDYFDNFPECNKGIEFHKVDLIGYGECGFYLNVINGMGRRNEIYESNLCENENVIKDELLEYKRRKSEFWEGKDILRAEKLSIERQELIFNYIR</sequence>
<dbReference type="EMBL" id="PQFF01000146">
    <property type="protein sequence ID" value="RHZ78898.1"/>
    <property type="molecule type" value="Genomic_DNA"/>
</dbReference>